<protein>
    <submittedName>
        <fullName evidence="1">Uncharacterized protein</fullName>
    </submittedName>
</protein>
<organism evidence="1 2">
    <name type="scientific">Dendrolimus kikuchii</name>
    <dbReference type="NCBI Taxonomy" id="765133"/>
    <lineage>
        <taxon>Eukaryota</taxon>
        <taxon>Metazoa</taxon>
        <taxon>Ecdysozoa</taxon>
        <taxon>Arthropoda</taxon>
        <taxon>Hexapoda</taxon>
        <taxon>Insecta</taxon>
        <taxon>Pterygota</taxon>
        <taxon>Neoptera</taxon>
        <taxon>Endopterygota</taxon>
        <taxon>Lepidoptera</taxon>
        <taxon>Glossata</taxon>
        <taxon>Ditrysia</taxon>
        <taxon>Bombycoidea</taxon>
        <taxon>Lasiocampidae</taxon>
        <taxon>Dendrolimus</taxon>
    </lineage>
</organism>
<gene>
    <name evidence="1" type="ORF">K1T71_006174</name>
</gene>
<comment type="caution">
    <text evidence="1">The sequence shown here is derived from an EMBL/GenBank/DDBJ whole genome shotgun (WGS) entry which is preliminary data.</text>
</comment>
<sequence>MNREKKRLNPATDTAGMSKVQQTLNRDLMSLPRSRGKLLVNLAKSSTKEVFNENDEPAGANKLQDIPAEDRSIDLDLQNSVGLQKTSPIEESHPRPTIDEEHVEATVNVINSTNKNNCINTEDPDYIPEINDDDSEQA</sequence>
<reference evidence="1 2" key="1">
    <citation type="journal article" date="2021" name="Front. Genet.">
        <title>Chromosome-Level Genome Assembly Reveals Significant Gene Expansion in the Toll and IMD Signaling Pathways of Dendrolimus kikuchii.</title>
        <authorList>
            <person name="Zhou J."/>
            <person name="Wu P."/>
            <person name="Xiong Z."/>
            <person name="Liu N."/>
            <person name="Zhao N."/>
            <person name="Ji M."/>
            <person name="Qiu Y."/>
            <person name="Yang B."/>
        </authorList>
    </citation>
    <scope>NUCLEOTIDE SEQUENCE [LARGE SCALE GENOMIC DNA]</scope>
    <source>
        <strain evidence="1">Ann1</strain>
    </source>
</reference>
<accession>A0ACC1D316</accession>
<evidence type="ECO:0000313" key="2">
    <source>
        <dbReference type="Proteomes" id="UP000824533"/>
    </source>
</evidence>
<dbReference type="Proteomes" id="UP000824533">
    <property type="component" value="Linkage Group LG10"/>
</dbReference>
<proteinExistence type="predicted"/>
<keyword evidence="2" id="KW-1185">Reference proteome</keyword>
<evidence type="ECO:0000313" key="1">
    <source>
        <dbReference type="EMBL" id="KAJ0178351.1"/>
    </source>
</evidence>
<name>A0ACC1D316_9NEOP</name>
<dbReference type="EMBL" id="CM034396">
    <property type="protein sequence ID" value="KAJ0178351.1"/>
    <property type="molecule type" value="Genomic_DNA"/>
</dbReference>